<dbReference type="PANTHER" id="PTHR11085:SF4">
    <property type="entry name" value="NAD-DEPENDENT PROTEIN DEACYLASE"/>
    <property type="match status" value="1"/>
</dbReference>
<feature type="domain" description="Deacetylase sirtuin-type" evidence="5">
    <location>
        <begin position="4"/>
        <end position="254"/>
    </location>
</feature>
<proteinExistence type="predicted"/>
<dbReference type="InterPro" id="IPR003000">
    <property type="entry name" value="Sirtuin"/>
</dbReference>
<dbReference type="NCBIfam" id="NF001752">
    <property type="entry name" value="PRK00481.1-1"/>
    <property type="match status" value="1"/>
</dbReference>
<sequence>MSYPFNREQEIEACAAFLQSASKIAVLSGAGISTESGIPDFRSSNGLWQKEEVREAITRSCFSRQPERFYYYFSQLFLSWTDIKPNQGHLALADLENEQGKWVGIATQNIDGLHQVAGSKQVIELHGNLRHAVCQKCGTAKVMNGIKEKLENKMIPLCDCGGILKPKVVLFGDPLDMQEFRKAQIWMAQADLIFCLGTSLTVTPANTLLQHRRHDSKLVIINLEATPYDREADYVFHAKVGEILPVIVQKSQTGD</sequence>
<dbReference type="RefSeq" id="WP_153724906.1">
    <property type="nucleotide sequence ID" value="NZ_CP045875.1"/>
</dbReference>
<evidence type="ECO:0000313" key="7">
    <source>
        <dbReference type="Proteomes" id="UP000366051"/>
    </source>
</evidence>
<keyword evidence="3" id="KW-0520">NAD</keyword>
<gene>
    <name evidence="6" type="ORF">FTV88_1404</name>
</gene>
<dbReference type="CDD" id="cd01407">
    <property type="entry name" value="SIR2-fam"/>
    <property type="match status" value="1"/>
</dbReference>
<name>A0A5Q2MZS5_9FIRM</name>
<evidence type="ECO:0000256" key="3">
    <source>
        <dbReference type="ARBA" id="ARBA00023027"/>
    </source>
</evidence>
<organism evidence="6 7">
    <name type="scientific">Heliorestis convoluta</name>
    <dbReference type="NCBI Taxonomy" id="356322"/>
    <lineage>
        <taxon>Bacteria</taxon>
        <taxon>Bacillati</taxon>
        <taxon>Bacillota</taxon>
        <taxon>Clostridia</taxon>
        <taxon>Eubacteriales</taxon>
        <taxon>Heliobacteriaceae</taxon>
        <taxon>Heliorestis</taxon>
    </lineage>
</organism>
<keyword evidence="7" id="KW-1185">Reference proteome</keyword>
<dbReference type="GO" id="GO:0017136">
    <property type="term" value="F:histone deacetylase activity, NAD-dependent"/>
    <property type="evidence" value="ECO:0007669"/>
    <property type="project" value="TreeGrafter"/>
</dbReference>
<dbReference type="GO" id="GO:0046872">
    <property type="term" value="F:metal ion binding"/>
    <property type="evidence" value="ECO:0007669"/>
    <property type="project" value="UniProtKB-KW"/>
</dbReference>
<dbReference type="InterPro" id="IPR026590">
    <property type="entry name" value="Ssirtuin_cat_dom"/>
</dbReference>
<reference evidence="7" key="1">
    <citation type="submission" date="2019-11" db="EMBL/GenBank/DDBJ databases">
        <title>Genome sequence of Heliorestis convoluta strain HH, an alkaliphilic and minimalistic phototrophic bacterium from a soda lake in Egypt.</title>
        <authorList>
            <person name="Dewey E.D."/>
            <person name="Stokes L.M."/>
            <person name="Burchell B.M."/>
            <person name="Shaffer K.N."/>
            <person name="Huntington A.M."/>
            <person name="Baker J.M."/>
            <person name="Nadendla S."/>
            <person name="Giglio M.G."/>
            <person name="Touchman J.W."/>
            <person name="Blankenship R.E."/>
            <person name="Madigan M.T."/>
            <person name="Sattley W.M."/>
        </authorList>
    </citation>
    <scope>NUCLEOTIDE SEQUENCE [LARGE SCALE GENOMIC DNA]</scope>
    <source>
        <strain evidence="7">HH</strain>
    </source>
</reference>
<dbReference type="SUPFAM" id="SSF52467">
    <property type="entry name" value="DHS-like NAD/FAD-binding domain"/>
    <property type="match status" value="1"/>
</dbReference>
<dbReference type="Proteomes" id="UP000366051">
    <property type="component" value="Chromosome"/>
</dbReference>
<dbReference type="InterPro" id="IPR029035">
    <property type="entry name" value="DHS-like_NAD/FAD-binding_dom"/>
</dbReference>
<evidence type="ECO:0000256" key="2">
    <source>
        <dbReference type="ARBA" id="ARBA00022679"/>
    </source>
</evidence>
<feature type="active site" description="Proton acceptor" evidence="4">
    <location>
        <position position="126"/>
    </location>
</feature>
<dbReference type="PANTHER" id="PTHR11085">
    <property type="entry name" value="NAD-DEPENDENT PROTEIN DEACYLASE SIRTUIN-5, MITOCHONDRIAL-RELATED"/>
    <property type="match status" value="1"/>
</dbReference>
<keyword evidence="2" id="KW-0808">Transferase</keyword>
<evidence type="ECO:0000259" key="5">
    <source>
        <dbReference type="PROSITE" id="PS50305"/>
    </source>
</evidence>
<dbReference type="InterPro" id="IPR050134">
    <property type="entry name" value="NAD-dep_sirtuin_deacylases"/>
</dbReference>
<evidence type="ECO:0000313" key="6">
    <source>
        <dbReference type="EMBL" id="QGG47551.1"/>
    </source>
</evidence>
<dbReference type="OrthoDB" id="9800582at2"/>
<dbReference type="Gene3D" id="3.30.1600.10">
    <property type="entry name" value="SIR2/SIRT2 'Small Domain"/>
    <property type="match status" value="1"/>
</dbReference>
<dbReference type="InterPro" id="IPR026591">
    <property type="entry name" value="Sirtuin_cat_small_dom_sf"/>
</dbReference>
<dbReference type="NCBIfam" id="NF001753">
    <property type="entry name" value="PRK00481.1-3"/>
    <property type="match status" value="1"/>
</dbReference>
<keyword evidence="4" id="KW-0479">Metal-binding</keyword>
<dbReference type="KEGG" id="hcv:FTV88_1404"/>
<feature type="binding site" evidence="4">
    <location>
        <position position="137"/>
    </location>
    <ligand>
        <name>Zn(2+)</name>
        <dbReference type="ChEBI" id="CHEBI:29105"/>
    </ligand>
</feature>
<evidence type="ECO:0000256" key="4">
    <source>
        <dbReference type="PROSITE-ProRule" id="PRU00236"/>
    </source>
</evidence>
<dbReference type="GO" id="GO:0070403">
    <property type="term" value="F:NAD+ binding"/>
    <property type="evidence" value="ECO:0007669"/>
    <property type="project" value="InterPro"/>
</dbReference>
<keyword evidence="4" id="KW-0862">Zinc</keyword>
<dbReference type="EC" id="2.3.1.286" evidence="1"/>
<dbReference type="PROSITE" id="PS50305">
    <property type="entry name" value="SIRTUIN"/>
    <property type="match status" value="1"/>
</dbReference>
<evidence type="ECO:0000256" key="1">
    <source>
        <dbReference type="ARBA" id="ARBA00012928"/>
    </source>
</evidence>
<feature type="binding site" evidence="4">
    <location>
        <position position="158"/>
    </location>
    <ligand>
        <name>Zn(2+)</name>
        <dbReference type="ChEBI" id="CHEBI:29105"/>
    </ligand>
</feature>
<dbReference type="Pfam" id="PF02146">
    <property type="entry name" value="SIR2"/>
    <property type="match status" value="1"/>
</dbReference>
<feature type="binding site" evidence="4">
    <location>
        <position position="160"/>
    </location>
    <ligand>
        <name>Zn(2+)</name>
        <dbReference type="ChEBI" id="CHEBI:29105"/>
    </ligand>
</feature>
<protein>
    <recommendedName>
        <fullName evidence="1">protein acetyllysine N-acetyltransferase</fullName>
        <ecNumber evidence="1">2.3.1.286</ecNumber>
    </recommendedName>
</protein>
<feature type="binding site" evidence="4">
    <location>
        <position position="134"/>
    </location>
    <ligand>
        <name>Zn(2+)</name>
        <dbReference type="ChEBI" id="CHEBI:29105"/>
    </ligand>
</feature>
<dbReference type="AlphaFoldDB" id="A0A5Q2MZS5"/>
<dbReference type="Gene3D" id="3.40.50.1220">
    <property type="entry name" value="TPP-binding domain"/>
    <property type="match status" value="1"/>
</dbReference>
<accession>A0A5Q2MZS5</accession>
<dbReference type="EMBL" id="CP045875">
    <property type="protein sequence ID" value="QGG47551.1"/>
    <property type="molecule type" value="Genomic_DNA"/>
</dbReference>